<name>A0ABI7Y0A9_FELCA</name>
<feature type="domain" description="Ig-like" evidence="4">
    <location>
        <begin position="363"/>
        <end position="465"/>
    </location>
</feature>
<feature type="domain" description="Ig-like" evidence="4">
    <location>
        <begin position="151"/>
        <end position="250"/>
    </location>
</feature>
<keyword evidence="3" id="KW-0812">Transmembrane</keyword>
<dbReference type="InterPro" id="IPR013783">
    <property type="entry name" value="Ig-like_fold"/>
</dbReference>
<sequence>MNGACSRAPWSLRRSGHESDTSAPQEPPVPATQGCGQGVLAKASIQAPLVFPLATCCKGTIATAPSVTLGCLVTGYFPMPVTVTWDAGSLNKSVVTLPATLQETSGLYTTTSHVTVSGEWAKQKFTCSVAHAESPTINKTVSACTMNFIPPTVKLFHSSCNPLGDTGSTIQLLCLISGYVPGDMEVTWLVDGQKATNIFPYTAPGKQEGKVTSTHSELNITQGEWVSQKTYTCQVTYQGFTFEDHARKCTESDPRGVSTYLSPPSPLDLYVHKSPKITCLVVDLANTDGMILTWSRENGESVHPDPMVKKTQYNGTITVTSTLPVDATDWVEGETYQCKVTHPDLPKDIVRSIAKAPGRRFPPEVYVFLPPEGEPKTKDKVTLTCLIQNFFPPDISVQWLHNDSPVRTEQQATTWPHKATGPSPAFFVFSRLEVSRADWEQRDVFTCQVVHEALPGSRTLKKSVSKNPELELQDLCADAAESYELDELWTSLLVFITLFLLSVSYGAAITLFKVKSVLATVLQKPQTFQDYANVQAAK</sequence>
<dbReference type="PROSITE" id="PS50835">
    <property type="entry name" value="IG_LIKE"/>
    <property type="match status" value="4"/>
</dbReference>
<keyword evidence="3" id="KW-0472">Membrane</keyword>
<feature type="domain" description="Ig-like" evidence="4">
    <location>
        <begin position="254"/>
        <end position="354"/>
    </location>
</feature>
<dbReference type="PROSITE" id="PS00290">
    <property type="entry name" value="IG_MHC"/>
    <property type="match status" value="2"/>
</dbReference>
<keyword evidence="3" id="KW-1133">Transmembrane helix</keyword>
<keyword evidence="6" id="KW-1185">Reference proteome</keyword>
<dbReference type="InterPro" id="IPR007110">
    <property type="entry name" value="Ig-like_dom"/>
</dbReference>
<evidence type="ECO:0000313" key="6">
    <source>
        <dbReference type="Proteomes" id="UP000823872"/>
    </source>
</evidence>
<dbReference type="InterPro" id="IPR036179">
    <property type="entry name" value="Ig-like_dom_sf"/>
</dbReference>
<evidence type="ECO:0000259" key="4">
    <source>
        <dbReference type="PROSITE" id="PS50835"/>
    </source>
</evidence>
<reference evidence="5" key="2">
    <citation type="submission" date="2025-08" db="UniProtKB">
        <authorList>
            <consortium name="Ensembl"/>
        </authorList>
    </citation>
    <scope>IDENTIFICATION</scope>
    <source>
        <strain evidence="5">breed Abyssinian</strain>
    </source>
</reference>
<feature type="transmembrane region" description="Helical" evidence="3">
    <location>
        <begin position="488"/>
        <end position="512"/>
    </location>
</feature>
<dbReference type="InterPro" id="IPR003597">
    <property type="entry name" value="Ig_C1-set"/>
</dbReference>
<dbReference type="Pfam" id="PF07654">
    <property type="entry name" value="C1-set"/>
    <property type="match status" value="3"/>
</dbReference>
<gene>
    <name evidence="5" type="primary">IGHM</name>
</gene>
<dbReference type="CDD" id="cd05768">
    <property type="entry name" value="IgC1_CH3_IgAGD_CH4_IgAEM"/>
    <property type="match status" value="1"/>
</dbReference>
<reference evidence="5" key="3">
    <citation type="submission" date="2025-09" db="UniProtKB">
        <authorList>
            <consortium name="Ensembl"/>
        </authorList>
    </citation>
    <scope>IDENTIFICATION</scope>
    <source>
        <strain evidence="5">breed Abyssinian</strain>
    </source>
</reference>
<dbReference type="PANTHER" id="PTHR23411">
    <property type="entry name" value="TAPASIN"/>
    <property type="match status" value="1"/>
</dbReference>
<evidence type="ECO:0000256" key="3">
    <source>
        <dbReference type="SAM" id="Phobius"/>
    </source>
</evidence>
<dbReference type="Proteomes" id="UP000823872">
    <property type="component" value="Chromosome B3"/>
</dbReference>
<dbReference type="SUPFAM" id="SSF48726">
    <property type="entry name" value="Immunoglobulin"/>
    <property type="match status" value="4"/>
</dbReference>
<dbReference type="InterPro" id="IPR013151">
    <property type="entry name" value="Immunoglobulin_dom"/>
</dbReference>
<keyword evidence="1" id="KW-0393">Immunoglobulin domain</keyword>
<dbReference type="Gene3D" id="2.60.40.10">
    <property type="entry name" value="Immunoglobulins"/>
    <property type="match status" value="4"/>
</dbReference>
<dbReference type="GeneTree" id="ENSGT00940000163076"/>
<proteinExistence type="predicted"/>
<evidence type="ECO:0000256" key="1">
    <source>
        <dbReference type="ARBA" id="ARBA00023319"/>
    </source>
</evidence>
<dbReference type="CDD" id="cd05847">
    <property type="entry name" value="IgC1_CH2_IgE"/>
    <property type="match status" value="1"/>
</dbReference>
<evidence type="ECO:0000313" key="5">
    <source>
        <dbReference type="Ensembl" id="ENSFCTP00005028257.1"/>
    </source>
</evidence>
<dbReference type="SMART" id="SM00407">
    <property type="entry name" value="IGc1"/>
    <property type="match status" value="4"/>
</dbReference>
<dbReference type="Pfam" id="PF00047">
    <property type="entry name" value="ig"/>
    <property type="match status" value="1"/>
</dbReference>
<accession>A0ABI7Y0A9</accession>
<dbReference type="Ensembl" id="ENSFCTT00005040067.1">
    <property type="protein sequence ID" value="ENSFCTP00005028257.1"/>
    <property type="gene ID" value="ENSFCTG00005014027.1"/>
</dbReference>
<organism evidence="5 6">
    <name type="scientific">Felis catus</name>
    <name type="common">Cat</name>
    <name type="synonym">Felis silvestris catus</name>
    <dbReference type="NCBI Taxonomy" id="9685"/>
    <lineage>
        <taxon>Eukaryota</taxon>
        <taxon>Metazoa</taxon>
        <taxon>Chordata</taxon>
        <taxon>Craniata</taxon>
        <taxon>Vertebrata</taxon>
        <taxon>Euteleostomi</taxon>
        <taxon>Mammalia</taxon>
        <taxon>Eutheria</taxon>
        <taxon>Laurasiatheria</taxon>
        <taxon>Carnivora</taxon>
        <taxon>Feliformia</taxon>
        <taxon>Felidae</taxon>
        <taxon>Felinae</taxon>
        <taxon>Felis</taxon>
    </lineage>
</organism>
<feature type="domain" description="Ig-like" evidence="4">
    <location>
        <begin position="48"/>
        <end position="142"/>
    </location>
</feature>
<dbReference type="InterPro" id="IPR050380">
    <property type="entry name" value="Immune_Resp_Modulators"/>
</dbReference>
<evidence type="ECO:0000256" key="2">
    <source>
        <dbReference type="SAM" id="MobiDB-lite"/>
    </source>
</evidence>
<dbReference type="InterPro" id="IPR003006">
    <property type="entry name" value="Ig/MHC_CS"/>
</dbReference>
<reference evidence="5 6" key="1">
    <citation type="submission" date="2021-02" db="EMBL/GenBank/DDBJ databases">
        <title>Safari Cat Assemblies.</title>
        <authorList>
            <person name="Bredemeyer K.R."/>
            <person name="Murphy W.J."/>
        </authorList>
    </citation>
    <scope>NUCLEOTIDE SEQUENCE [LARGE SCALE GENOMIC DNA]</scope>
</reference>
<protein>
    <recommendedName>
        <fullName evidence="4">Ig-like domain-containing protein</fullName>
    </recommendedName>
</protein>
<feature type="region of interest" description="Disordered" evidence="2">
    <location>
        <begin position="1"/>
        <end position="31"/>
    </location>
</feature>